<dbReference type="GO" id="GO:0006121">
    <property type="term" value="P:mitochondrial electron transport, succinate to ubiquinone"/>
    <property type="evidence" value="ECO:0007669"/>
    <property type="project" value="TreeGrafter"/>
</dbReference>
<keyword evidence="10" id="KW-1185">Reference proteome</keyword>
<dbReference type="GO" id="GO:0005739">
    <property type="term" value="C:mitochondrion"/>
    <property type="evidence" value="ECO:0007669"/>
    <property type="project" value="GOC"/>
</dbReference>
<dbReference type="InterPro" id="IPR000701">
    <property type="entry name" value="SuccDH_FuR_B_TM-su"/>
</dbReference>
<comment type="subcellular location">
    <subcellularLocation>
        <location evidence="1">Membrane</location>
    </subcellularLocation>
</comment>
<keyword evidence="2" id="KW-0349">Heme</keyword>
<dbReference type="GO" id="GO:0016020">
    <property type="term" value="C:membrane"/>
    <property type="evidence" value="ECO:0007669"/>
    <property type="project" value="UniProtKB-SubCell"/>
</dbReference>
<gene>
    <name evidence="9" type="ORF">BOTBODRAFT_173637</name>
</gene>
<dbReference type="HOGENOM" id="CLU_094691_0_0_1"/>
<name>A0A067MWR2_BOTB1</name>
<keyword evidence="3 8" id="KW-0812">Transmembrane</keyword>
<dbReference type="NCBIfam" id="TIGR02970">
    <property type="entry name" value="succ_dehyd_cytB"/>
    <property type="match status" value="1"/>
</dbReference>
<sequence>MLALRTPGLRLALRRAGAANTSSRLRPFQSLAPLQRSVQTQSVAPAASEAILNAQRLRRPSSPHFTIYQLQVQMYMSIVNRATGGALSAALYAFSLAYLAAPVVGVPFDTAHIVEFVQTLPEWAKYGAKGALAFPFAYHSISGLRHLTWDLTKMMTVKAALRSGYVVLGLSAVSTVGLMLM</sequence>
<feature type="transmembrane region" description="Helical" evidence="8">
    <location>
        <begin position="126"/>
        <end position="147"/>
    </location>
</feature>
<dbReference type="InterPro" id="IPR034804">
    <property type="entry name" value="SQR/QFR_C/D"/>
</dbReference>
<dbReference type="GO" id="GO:0046872">
    <property type="term" value="F:metal ion binding"/>
    <property type="evidence" value="ECO:0007669"/>
    <property type="project" value="UniProtKB-KW"/>
</dbReference>
<dbReference type="CDD" id="cd03499">
    <property type="entry name" value="SQR_TypeC_SdhC"/>
    <property type="match status" value="1"/>
</dbReference>
<evidence type="ECO:0000313" key="9">
    <source>
        <dbReference type="EMBL" id="KDQ15981.1"/>
    </source>
</evidence>
<dbReference type="Gene3D" id="1.20.1300.10">
    <property type="entry name" value="Fumarate reductase/succinate dehydrogenase, transmembrane subunit"/>
    <property type="match status" value="1"/>
</dbReference>
<dbReference type="EMBL" id="KL198030">
    <property type="protein sequence ID" value="KDQ15981.1"/>
    <property type="molecule type" value="Genomic_DNA"/>
</dbReference>
<dbReference type="GO" id="GO:0006099">
    <property type="term" value="P:tricarboxylic acid cycle"/>
    <property type="evidence" value="ECO:0007669"/>
    <property type="project" value="InterPro"/>
</dbReference>
<keyword evidence="4" id="KW-0479">Metal-binding</keyword>
<dbReference type="Pfam" id="PF01127">
    <property type="entry name" value="Sdh_cyt"/>
    <property type="match status" value="1"/>
</dbReference>
<dbReference type="Proteomes" id="UP000027195">
    <property type="component" value="Unassembled WGS sequence"/>
</dbReference>
<keyword evidence="5 8" id="KW-1133">Transmembrane helix</keyword>
<organism evidence="9 10">
    <name type="scientific">Botryobasidium botryosum (strain FD-172 SS1)</name>
    <dbReference type="NCBI Taxonomy" id="930990"/>
    <lineage>
        <taxon>Eukaryota</taxon>
        <taxon>Fungi</taxon>
        <taxon>Dikarya</taxon>
        <taxon>Basidiomycota</taxon>
        <taxon>Agaricomycotina</taxon>
        <taxon>Agaricomycetes</taxon>
        <taxon>Cantharellales</taxon>
        <taxon>Botryobasidiaceae</taxon>
        <taxon>Botryobasidium</taxon>
    </lineage>
</organism>
<dbReference type="STRING" id="930990.A0A067MWR2"/>
<keyword evidence="7 8" id="KW-0472">Membrane</keyword>
<feature type="transmembrane region" description="Helical" evidence="8">
    <location>
        <begin position="84"/>
        <end position="106"/>
    </location>
</feature>
<dbReference type="AlphaFoldDB" id="A0A067MWR2"/>
<dbReference type="InterPro" id="IPR014314">
    <property type="entry name" value="Succ_DH_cytb556"/>
</dbReference>
<accession>A0A067MWR2</accession>
<protein>
    <recommendedName>
        <fullName evidence="11">Succinate dehydrogenase cytochrome b560 subunit</fullName>
    </recommendedName>
</protein>
<evidence type="ECO:0000256" key="4">
    <source>
        <dbReference type="ARBA" id="ARBA00022723"/>
    </source>
</evidence>
<evidence type="ECO:0000256" key="2">
    <source>
        <dbReference type="ARBA" id="ARBA00022617"/>
    </source>
</evidence>
<evidence type="ECO:0000256" key="6">
    <source>
        <dbReference type="ARBA" id="ARBA00023004"/>
    </source>
</evidence>
<dbReference type="PANTHER" id="PTHR10978:SF5">
    <property type="entry name" value="SUCCINATE DEHYDROGENASE CYTOCHROME B560 SUBUNIT, MITOCHONDRIAL"/>
    <property type="match status" value="1"/>
</dbReference>
<evidence type="ECO:0000256" key="5">
    <source>
        <dbReference type="ARBA" id="ARBA00022989"/>
    </source>
</evidence>
<dbReference type="PANTHER" id="PTHR10978">
    <property type="entry name" value="SUCCINATE DEHYDROGENASE CYTOCHROME B560 SUBUNIT"/>
    <property type="match status" value="1"/>
</dbReference>
<dbReference type="SUPFAM" id="SSF81343">
    <property type="entry name" value="Fumarate reductase respiratory complex transmembrane subunits"/>
    <property type="match status" value="1"/>
</dbReference>
<keyword evidence="6" id="KW-0408">Iron</keyword>
<evidence type="ECO:0000313" key="10">
    <source>
        <dbReference type="Proteomes" id="UP000027195"/>
    </source>
</evidence>
<evidence type="ECO:0000256" key="3">
    <source>
        <dbReference type="ARBA" id="ARBA00022692"/>
    </source>
</evidence>
<evidence type="ECO:0000256" key="7">
    <source>
        <dbReference type="ARBA" id="ARBA00023136"/>
    </source>
</evidence>
<proteinExistence type="predicted"/>
<evidence type="ECO:0000256" key="8">
    <source>
        <dbReference type="SAM" id="Phobius"/>
    </source>
</evidence>
<dbReference type="GO" id="GO:0009055">
    <property type="term" value="F:electron transfer activity"/>
    <property type="evidence" value="ECO:0007669"/>
    <property type="project" value="InterPro"/>
</dbReference>
<evidence type="ECO:0008006" key="11">
    <source>
        <dbReference type="Google" id="ProtNLM"/>
    </source>
</evidence>
<dbReference type="OrthoDB" id="588261at2759"/>
<feature type="transmembrane region" description="Helical" evidence="8">
    <location>
        <begin position="159"/>
        <end position="180"/>
    </location>
</feature>
<reference evidence="10" key="1">
    <citation type="journal article" date="2014" name="Proc. Natl. Acad. Sci. U.S.A.">
        <title>Extensive sampling of basidiomycete genomes demonstrates inadequacy of the white-rot/brown-rot paradigm for wood decay fungi.</title>
        <authorList>
            <person name="Riley R."/>
            <person name="Salamov A.A."/>
            <person name="Brown D.W."/>
            <person name="Nagy L.G."/>
            <person name="Floudas D."/>
            <person name="Held B.W."/>
            <person name="Levasseur A."/>
            <person name="Lombard V."/>
            <person name="Morin E."/>
            <person name="Otillar R."/>
            <person name="Lindquist E.A."/>
            <person name="Sun H."/>
            <person name="LaButti K.M."/>
            <person name="Schmutz J."/>
            <person name="Jabbour D."/>
            <person name="Luo H."/>
            <person name="Baker S.E."/>
            <person name="Pisabarro A.G."/>
            <person name="Walton J.D."/>
            <person name="Blanchette R.A."/>
            <person name="Henrissat B."/>
            <person name="Martin F."/>
            <person name="Cullen D."/>
            <person name="Hibbett D.S."/>
            <person name="Grigoriev I.V."/>
        </authorList>
    </citation>
    <scope>NUCLEOTIDE SEQUENCE [LARGE SCALE GENOMIC DNA]</scope>
    <source>
        <strain evidence="10">FD-172 SS1</strain>
    </source>
</reference>
<dbReference type="InParanoid" id="A0A067MWR2"/>
<dbReference type="FunCoup" id="A0A067MWR2">
    <property type="interactions" value="203"/>
</dbReference>
<evidence type="ECO:0000256" key="1">
    <source>
        <dbReference type="ARBA" id="ARBA00004370"/>
    </source>
</evidence>